<dbReference type="AlphaFoldDB" id="A0AA41Q7M6"/>
<accession>A0AA41Q7M6</accession>
<dbReference type="EMBL" id="JAKFHA010000033">
    <property type="protein sequence ID" value="MCF2532415.1"/>
    <property type="molecule type" value="Genomic_DNA"/>
</dbReference>
<proteinExistence type="predicted"/>
<dbReference type="Proteomes" id="UP001165378">
    <property type="component" value="Unassembled WGS sequence"/>
</dbReference>
<gene>
    <name evidence="1" type="ORF">LZ495_35095</name>
</gene>
<reference evidence="1" key="1">
    <citation type="submission" date="2022-01" db="EMBL/GenBank/DDBJ databases">
        <title>Genome-Based Taxonomic Classification of the Phylum Actinobacteria.</title>
        <authorList>
            <person name="Gao Y."/>
        </authorList>
    </citation>
    <scope>NUCLEOTIDE SEQUENCE</scope>
    <source>
        <strain evidence="1">KLBMP 8922</strain>
    </source>
</reference>
<name>A0AA41Q7M6_9ACTN</name>
<dbReference type="RefSeq" id="WP_235057193.1">
    <property type="nucleotide sequence ID" value="NZ_JAKFHA010000033.1"/>
</dbReference>
<keyword evidence="2" id="KW-1185">Reference proteome</keyword>
<protein>
    <submittedName>
        <fullName evidence="1">Uncharacterized protein</fullName>
    </submittedName>
</protein>
<comment type="caution">
    <text evidence="1">The sequence shown here is derived from an EMBL/GenBank/DDBJ whole genome shotgun (WGS) entry which is preliminary data.</text>
</comment>
<organism evidence="1 2">
    <name type="scientific">Yinghuangia soli</name>
    <dbReference type="NCBI Taxonomy" id="2908204"/>
    <lineage>
        <taxon>Bacteria</taxon>
        <taxon>Bacillati</taxon>
        <taxon>Actinomycetota</taxon>
        <taxon>Actinomycetes</taxon>
        <taxon>Kitasatosporales</taxon>
        <taxon>Streptomycetaceae</taxon>
        <taxon>Yinghuangia</taxon>
    </lineage>
</organism>
<evidence type="ECO:0000313" key="2">
    <source>
        <dbReference type="Proteomes" id="UP001165378"/>
    </source>
</evidence>
<evidence type="ECO:0000313" key="1">
    <source>
        <dbReference type="EMBL" id="MCF2532415.1"/>
    </source>
</evidence>
<sequence>MSESLPLLVSHDFMALAHDAGLAEQPGPSFGAACRYQDFWWLAYADGWLRVTDPFMSTELDARAARLRNASAPGGT</sequence>